<dbReference type="RefSeq" id="WP_036935247.1">
    <property type="nucleotide sequence ID" value="NZ_CP033736.1"/>
</dbReference>
<dbReference type="AlphaFoldDB" id="A0A379FDN0"/>
<evidence type="ECO:0000256" key="1">
    <source>
        <dbReference type="SAM" id="MobiDB-lite"/>
    </source>
</evidence>
<gene>
    <name evidence="2" type="ORF">NCTC10376_03376</name>
</gene>
<feature type="region of interest" description="Disordered" evidence="1">
    <location>
        <begin position="243"/>
        <end position="264"/>
    </location>
</feature>
<dbReference type="Proteomes" id="UP000254331">
    <property type="component" value="Unassembled WGS sequence"/>
</dbReference>
<dbReference type="Pfam" id="PF05929">
    <property type="entry name" value="Phage_GPO"/>
    <property type="match status" value="1"/>
</dbReference>
<dbReference type="OrthoDB" id="5625143at2"/>
<name>A0A379FDN0_PROVU</name>
<dbReference type="InterPro" id="IPR009228">
    <property type="entry name" value="Capsid_scaffold_GpO"/>
</dbReference>
<proteinExistence type="predicted"/>
<protein>
    <submittedName>
        <fullName evidence="2">Phage capsid scaffolding protein</fullName>
    </submittedName>
</protein>
<accession>A0A379FDN0</accession>
<dbReference type="EMBL" id="UGTW01000001">
    <property type="protein sequence ID" value="SUC17433.1"/>
    <property type="molecule type" value="Genomic_DNA"/>
</dbReference>
<reference evidence="2 3" key="1">
    <citation type="submission" date="2018-06" db="EMBL/GenBank/DDBJ databases">
        <authorList>
            <consortium name="Pathogen Informatics"/>
            <person name="Doyle S."/>
        </authorList>
    </citation>
    <scope>NUCLEOTIDE SEQUENCE [LARGE SCALE GENOMIC DNA]</scope>
    <source>
        <strain evidence="2 3">NCTC10376</strain>
    </source>
</reference>
<evidence type="ECO:0000313" key="3">
    <source>
        <dbReference type="Proteomes" id="UP000254331"/>
    </source>
</evidence>
<organism evidence="2 3">
    <name type="scientific">Proteus vulgaris</name>
    <dbReference type="NCBI Taxonomy" id="585"/>
    <lineage>
        <taxon>Bacteria</taxon>
        <taxon>Pseudomonadati</taxon>
        <taxon>Pseudomonadota</taxon>
        <taxon>Gammaproteobacteria</taxon>
        <taxon>Enterobacterales</taxon>
        <taxon>Morganellaceae</taxon>
        <taxon>Proteus</taxon>
    </lineage>
</organism>
<sequence length="264" mass="30083">MSQLRTTWVCIATEGETVDGREILRNEIIEMAETYDYQRYTAMIWYLHPPNGKHVREPGEKPVGEVIEVKAEEDDAGTLHLYAILRPFIRLLEMNAQDYGLFPSVEMNLDFQGQGITYLEGLAVVDDPACVGTTRFNFSRKRDKGNGSMKDKSWHKMFGIEEPAPEPEKKSEEPAKLQVLAEVLAELESKFSTLKTMLTETQQSVEEVKEDVETVKEVVDTEDFSKLRDNLPNIVKNFSKLDSISTRKPSANPTGNKNKRFDFL</sequence>
<evidence type="ECO:0000313" key="2">
    <source>
        <dbReference type="EMBL" id="SUC17433.1"/>
    </source>
</evidence>
<feature type="compositionally biased region" description="Polar residues" evidence="1">
    <location>
        <begin position="243"/>
        <end position="256"/>
    </location>
</feature>